<proteinExistence type="predicted"/>
<organism evidence="1 2">
    <name type="scientific">Alternaria alternata</name>
    <name type="common">Alternaria rot fungus</name>
    <name type="synonym">Torula alternata</name>
    <dbReference type="NCBI Taxonomy" id="5599"/>
    <lineage>
        <taxon>Eukaryota</taxon>
        <taxon>Fungi</taxon>
        <taxon>Dikarya</taxon>
        <taxon>Ascomycota</taxon>
        <taxon>Pezizomycotina</taxon>
        <taxon>Dothideomycetes</taxon>
        <taxon>Pleosporomycetidae</taxon>
        <taxon>Pleosporales</taxon>
        <taxon>Pleosporineae</taxon>
        <taxon>Pleosporaceae</taxon>
        <taxon>Alternaria</taxon>
        <taxon>Alternaria sect. Alternaria</taxon>
        <taxon>Alternaria alternata complex</taxon>
    </lineage>
</organism>
<dbReference type="EMBL" id="KV441476">
    <property type="protein sequence ID" value="OAG21499.1"/>
    <property type="molecule type" value="Genomic_DNA"/>
</dbReference>
<protein>
    <submittedName>
        <fullName evidence="1">Uncharacterized protein</fullName>
    </submittedName>
</protein>
<evidence type="ECO:0000313" key="2">
    <source>
        <dbReference type="Proteomes" id="UP000077248"/>
    </source>
</evidence>
<dbReference type="AlphaFoldDB" id="A0A177DRY6"/>
<name>A0A177DRY6_ALTAL</name>
<dbReference type="KEGG" id="aalt:CC77DRAFT_804317"/>
<accession>A0A177DRY6</accession>
<keyword evidence="2" id="KW-1185">Reference proteome</keyword>
<evidence type="ECO:0000313" key="1">
    <source>
        <dbReference type="EMBL" id="OAG21499.1"/>
    </source>
</evidence>
<reference evidence="1 2" key="1">
    <citation type="submission" date="2016-05" db="EMBL/GenBank/DDBJ databases">
        <title>Comparative analysis of secretome profiles of manganese(II)-oxidizing ascomycete fungi.</title>
        <authorList>
            <consortium name="DOE Joint Genome Institute"/>
            <person name="Zeiner C.A."/>
            <person name="Purvine S.O."/>
            <person name="Zink E.M."/>
            <person name="Wu S."/>
            <person name="Pasa-Tolic L."/>
            <person name="Chaput D.L."/>
            <person name="Haridas S."/>
            <person name="Grigoriev I.V."/>
            <person name="Santelli C.M."/>
            <person name="Hansel C.M."/>
        </authorList>
    </citation>
    <scope>NUCLEOTIDE SEQUENCE [LARGE SCALE GENOMIC DNA]</scope>
    <source>
        <strain evidence="1 2">SRC1lrK2f</strain>
    </source>
</reference>
<dbReference type="RefSeq" id="XP_018386920.1">
    <property type="nucleotide sequence ID" value="XM_018533267.1"/>
</dbReference>
<dbReference type="GeneID" id="29118861"/>
<gene>
    <name evidence="1" type="ORF">CC77DRAFT_804317</name>
</gene>
<sequence length="121" mass="13056">MRYSYVAATLVGSALAMPQYGYSAVVPTGYQPAPTSSKPYEASTPSAYHASTPASSKVYEASTPSSQLRCTLPGEHSFILEGCPSTHWLRRLPPLLSYSGSLSTFTSYLKQQLRAAEVSKQ</sequence>
<dbReference type="Proteomes" id="UP000077248">
    <property type="component" value="Unassembled WGS sequence"/>
</dbReference>
<dbReference type="VEuPathDB" id="FungiDB:CC77DRAFT_804317"/>